<protein>
    <submittedName>
        <fullName evidence="6">TRAP transporter substrate-binding protein</fullName>
    </submittedName>
</protein>
<dbReference type="RefSeq" id="WP_262066576.1">
    <property type="nucleotide sequence ID" value="NZ_JAMXOD010000014.1"/>
</dbReference>
<evidence type="ECO:0000256" key="4">
    <source>
        <dbReference type="ARBA" id="ARBA00022729"/>
    </source>
</evidence>
<dbReference type="PIRSF" id="PIRSF006470">
    <property type="entry name" value="DctB"/>
    <property type="match status" value="1"/>
</dbReference>
<dbReference type="Pfam" id="PF03480">
    <property type="entry name" value="DctP"/>
    <property type="match status" value="1"/>
</dbReference>
<dbReference type="Gene3D" id="3.40.190.170">
    <property type="entry name" value="Bacterial extracellular solute-binding protein, family 7"/>
    <property type="match status" value="1"/>
</dbReference>
<dbReference type="PANTHER" id="PTHR33376:SF4">
    <property type="entry name" value="SIALIC ACID-BINDING PERIPLASMIC PROTEIN SIAP"/>
    <property type="match status" value="1"/>
</dbReference>
<evidence type="ECO:0000256" key="1">
    <source>
        <dbReference type="ARBA" id="ARBA00004196"/>
    </source>
</evidence>
<dbReference type="Proteomes" id="UP001523566">
    <property type="component" value="Unassembled WGS sequence"/>
</dbReference>
<feature type="signal peptide" evidence="5">
    <location>
        <begin position="1"/>
        <end position="19"/>
    </location>
</feature>
<evidence type="ECO:0000256" key="5">
    <source>
        <dbReference type="SAM" id="SignalP"/>
    </source>
</evidence>
<keyword evidence="7" id="KW-1185">Reference proteome</keyword>
<accession>A0ABT1EAZ1</accession>
<evidence type="ECO:0000256" key="3">
    <source>
        <dbReference type="ARBA" id="ARBA00022448"/>
    </source>
</evidence>
<name>A0ABT1EAZ1_9FIRM</name>
<evidence type="ECO:0000313" key="7">
    <source>
        <dbReference type="Proteomes" id="UP001523566"/>
    </source>
</evidence>
<organism evidence="6 7">
    <name type="scientific">Aequitasia blattaphilus</name>
    <dbReference type="NCBI Taxonomy" id="2949332"/>
    <lineage>
        <taxon>Bacteria</taxon>
        <taxon>Bacillati</taxon>
        <taxon>Bacillota</taxon>
        <taxon>Clostridia</taxon>
        <taxon>Lachnospirales</taxon>
        <taxon>Lachnospiraceae</taxon>
        <taxon>Aequitasia</taxon>
    </lineage>
</organism>
<dbReference type="PROSITE" id="PS51257">
    <property type="entry name" value="PROKAR_LIPOPROTEIN"/>
    <property type="match status" value="1"/>
</dbReference>
<comment type="subcellular location">
    <subcellularLocation>
        <location evidence="1">Cell envelope</location>
    </subcellularLocation>
</comment>
<dbReference type="InterPro" id="IPR038404">
    <property type="entry name" value="TRAP_DctP_sf"/>
</dbReference>
<dbReference type="EMBL" id="JAMZFW010000014">
    <property type="protein sequence ID" value="MCP1102789.1"/>
    <property type="molecule type" value="Genomic_DNA"/>
</dbReference>
<sequence>MRKRGLAVLVSIALLVSLAAVGCGKKSSIYDENNNVQLRMAQASAADGAIGISMEEFAENVKDKSEGRIEITVFHNGQLGSERDNIEACELGNLDIAVVNQSVLANFIPEIAAFDLPYVIEGTEHADKVFLGDIGQDFLDSLSKVELKGLGIWESGFRNLTNSKKEINTPEDTKGLRIRVMENEIHQKLWKSLGADPVPMAWSEAYTAMQQGAIDGQENPATVIDKNNVVEVNKEMAITEHVYSTVFILMAPKTWEALNEGDQKIITECMEEANRAERELSRTMDKEAITTLESKGMTVTYPDKTDFIKETQNVRDSYGVDYKETLDRIAEAK</sequence>
<dbReference type="PANTHER" id="PTHR33376">
    <property type="match status" value="1"/>
</dbReference>
<dbReference type="NCBIfam" id="TIGR00787">
    <property type="entry name" value="dctP"/>
    <property type="match status" value="1"/>
</dbReference>
<proteinExistence type="inferred from homology"/>
<dbReference type="InterPro" id="IPR004682">
    <property type="entry name" value="TRAP_DctP"/>
</dbReference>
<dbReference type="CDD" id="cd13675">
    <property type="entry name" value="PBP2_TRAP_SBP_like_5"/>
    <property type="match status" value="1"/>
</dbReference>
<evidence type="ECO:0000256" key="2">
    <source>
        <dbReference type="ARBA" id="ARBA00009023"/>
    </source>
</evidence>
<evidence type="ECO:0000313" key="6">
    <source>
        <dbReference type="EMBL" id="MCP1102789.1"/>
    </source>
</evidence>
<gene>
    <name evidence="6" type="ORF">NK125_10205</name>
</gene>
<feature type="chain" id="PRO_5045838747" evidence="5">
    <location>
        <begin position="20"/>
        <end position="333"/>
    </location>
</feature>
<comment type="caution">
    <text evidence="6">The sequence shown here is derived from an EMBL/GenBank/DDBJ whole genome shotgun (WGS) entry which is preliminary data.</text>
</comment>
<reference evidence="6 7" key="1">
    <citation type="journal article" date="2022" name="Genome Biol. Evol.">
        <title>Host diet, physiology and behaviors set the stage for Lachnospiraceae cladogenesis.</title>
        <authorList>
            <person name="Vera-Ponce De Leon A."/>
            <person name="Schneider M."/>
            <person name="Jahnes B.C."/>
            <person name="Sadowski V."/>
            <person name="Camuy-Velez L.A."/>
            <person name="Duan J."/>
            <person name="Sabree Z.L."/>
        </authorList>
    </citation>
    <scope>NUCLEOTIDE SEQUENCE [LARGE SCALE GENOMIC DNA]</scope>
    <source>
        <strain evidence="6 7">PAL113</strain>
    </source>
</reference>
<keyword evidence="4 5" id="KW-0732">Signal</keyword>
<keyword evidence="3" id="KW-0813">Transport</keyword>
<comment type="similarity">
    <text evidence="2">Belongs to the bacterial solute-binding protein 7 family.</text>
</comment>
<dbReference type="NCBIfam" id="NF037995">
    <property type="entry name" value="TRAP_S1"/>
    <property type="match status" value="1"/>
</dbReference>
<dbReference type="InterPro" id="IPR018389">
    <property type="entry name" value="DctP_fam"/>
</dbReference>